<accession>A0ABY4RPA9</accession>
<evidence type="ECO:0000256" key="2">
    <source>
        <dbReference type="SAM" id="SignalP"/>
    </source>
</evidence>
<feature type="domain" description="SLH" evidence="3">
    <location>
        <begin position="153"/>
        <end position="216"/>
    </location>
</feature>
<sequence>MKLLRLVNMVLCVALMMPFGLNMNTVPAHADEKEHWSAAVFQKWTDGGLLEPYEERFNNPDEDITRGQFIALVNRVFHYTETKEQMFVDVPEDAWYKEEVAKAAAAGYIEGVENAKGELEARAEAYISRQDAATILCRVFTTQESSGPIDVPKSNFIDVSDISDYAKSYVQSLIAKGVITGYPDQTIKPKNNVTLAETLTMLDHLSGAVLNHEQAYNGPYDGNVIVNTGGVTLQNVTISGNLYLTEGIGQGNVTLDHVHVQGATFIKGGGEHTVTIKDSTFAGNVVVAKSDGKIRISTDGQTAMRYVELRSGAILEQAEGSSGSWGNVNVTPSNADQPVILQGQFSNVRISSQASINVKQGMIASLEIANDAAPLKSKLQIEAGATINSLIANAAVEIVGDGDIQEATINYNDVSLAKWPDQVKVAAGITATIANSPVTANTQSPTTPVFGGGGGGGKRTNAADADAESVALAKQLLTLGDTSALIADKIDLPNLGANSTPITWQSDNENVLQIGSTVTGTVYGKIMRPDTGQPDAAVTLTATLRKGSTQDTKAFPVVIKARQDKSLNALTADGFKGEIHDNANEVTVYVPSSTDMDKVKLEVAFTGSGMKLGDSVITSGQAVHLEASQNLTVETDAYDSRTYRLNVHKVETGLATVVISTYNREPIQKEVKSKGTMQLIDGSVYSYGTGLYNGDIQIKGRGNSSWGMPKKSYAISMDKSTPLLDMPADDDFVLIANYADKSLMRNYTAYELARDLNMAYSPRMRYVELFLDGEYLGNYLLGEKIKIAPDRVPINKMSSKDKSGDAITGGYLIEKDWLDRLDPDDIYFNTDKIAGFDVFNIKDPKSSKLNQEQLKYITNYFQEAENALYSDHFTDPETGYSNYFDVDSIIDWYMVNELYKNVDAAFGTSVYLYKDKNGKISMGPVWDFDIGAGNIDYNGNDDPTGFYIKNAVWISRFFEDPAFVQKVRARWEQMKQKQIPDLFNRIDQTSTQLQASEQTNFSRWPILGTYVWPNASGWEERTTYDSEVQYLKDWLQKRYVWLDQAFSELP</sequence>
<dbReference type="Pfam" id="PF00395">
    <property type="entry name" value="SLH"/>
    <property type="match status" value="1"/>
</dbReference>
<gene>
    <name evidence="4" type="primary">xynA1_12</name>
    <name evidence="4" type="ORF">SK3146_03155</name>
</gene>
<dbReference type="EMBL" id="CP027059">
    <property type="protein sequence ID" value="UQZ83943.1"/>
    <property type="molecule type" value="Genomic_DNA"/>
</dbReference>
<dbReference type="InterPro" id="IPR014867">
    <property type="entry name" value="Spore_coat_CotH_CotH2/3/7"/>
</dbReference>
<feature type="signal peptide" evidence="2">
    <location>
        <begin position="1"/>
        <end position="30"/>
    </location>
</feature>
<keyword evidence="5" id="KW-1185">Reference proteome</keyword>
<dbReference type="InterPro" id="IPR001119">
    <property type="entry name" value="SLH_dom"/>
</dbReference>
<dbReference type="EC" id="3.2.1.8" evidence="4"/>
<feature type="region of interest" description="Disordered" evidence="1">
    <location>
        <begin position="440"/>
        <end position="462"/>
    </location>
</feature>
<dbReference type="Pfam" id="PF08757">
    <property type="entry name" value="CotH"/>
    <property type="match status" value="1"/>
</dbReference>
<dbReference type="Proteomes" id="UP001057134">
    <property type="component" value="Chromosome"/>
</dbReference>
<keyword evidence="4" id="KW-0378">Hydrolase</keyword>
<dbReference type="GO" id="GO:0031176">
    <property type="term" value="F:endo-1,4-beta-xylanase activity"/>
    <property type="evidence" value="ECO:0007669"/>
    <property type="project" value="UniProtKB-EC"/>
</dbReference>
<name>A0ABY4RPA9_9BACL</name>
<dbReference type="PROSITE" id="PS51272">
    <property type="entry name" value="SLH"/>
    <property type="match status" value="2"/>
</dbReference>
<dbReference type="InterPro" id="IPR011050">
    <property type="entry name" value="Pectin_lyase_fold/virulence"/>
</dbReference>
<dbReference type="SUPFAM" id="SSF51126">
    <property type="entry name" value="Pectin lyase-like"/>
    <property type="match status" value="1"/>
</dbReference>
<protein>
    <submittedName>
        <fullName evidence="4">Endo-1,4-beta-xylanase A</fullName>
        <ecNumber evidence="4">3.2.1.8</ecNumber>
    </submittedName>
</protein>
<evidence type="ECO:0000313" key="4">
    <source>
        <dbReference type="EMBL" id="UQZ83943.1"/>
    </source>
</evidence>
<reference evidence="4" key="1">
    <citation type="submission" date="2018-02" db="EMBL/GenBank/DDBJ databases">
        <authorList>
            <person name="Kim S.-K."/>
            <person name="Jung H.-I."/>
            <person name="Lee S.-W."/>
        </authorList>
    </citation>
    <scope>NUCLEOTIDE SEQUENCE</scope>
    <source>
        <strain evidence="4">SK3146</strain>
    </source>
</reference>
<organism evidence="4 5">
    <name type="scientific">Paenibacillus konkukensis</name>
    <dbReference type="NCBI Taxonomy" id="2020716"/>
    <lineage>
        <taxon>Bacteria</taxon>
        <taxon>Bacillati</taxon>
        <taxon>Bacillota</taxon>
        <taxon>Bacilli</taxon>
        <taxon>Bacillales</taxon>
        <taxon>Paenibacillaceae</taxon>
        <taxon>Paenibacillus</taxon>
    </lineage>
</organism>
<evidence type="ECO:0000259" key="3">
    <source>
        <dbReference type="PROSITE" id="PS51272"/>
    </source>
</evidence>
<evidence type="ECO:0000313" key="5">
    <source>
        <dbReference type="Proteomes" id="UP001057134"/>
    </source>
</evidence>
<keyword evidence="4" id="KW-0326">Glycosidase</keyword>
<dbReference type="InterPro" id="IPR046780">
    <property type="entry name" value="aBig_2"/>
</dbReference>
<feature type="domain" description="SLH" evidence="3">
    <location>
        <begin position="83"/>
        <end position="150"/>
    </location>
</feature>
<evidence type="ECO:0000256" key="1">
    <source>
        <dbReference type="SAM" id="MobiDB-lite"/>
    </source>
</evidence>
<feature type="chain" id="PRO_5045661161" evidence="2">
    <location>
        <begin position="31"/>
        <end position="1050"/>
    </location>
</feature>
<dbReference type="Pfam" id="PF20578">
    <property type="entry name" value="aBig_2"/>
    <property type="match status" value="1"/>
</dbReference>
<reference evidence="4" key="2">
    <citation type="journal article" date="2021" name="J Anim Sci Technol">
        <title>Complete genome sequence of Paenibacillus konkukensis sp. nov. SK3146 as a potential probiotic strain.</title>
        <authorList>
            <person name="Jung H.I."/>
            <person name="Park S."/>
            <person name="Niu K.M."/>
            <person name="Lee S.W."/>
            <person name="Kothari D."/>
            <person name="Yi K.J."/>
            <person name="Kim S.K."/>
        </authorList>
    </citation>
    <scope>NUCLEOTIDE SEQUENCE</scope>
    <source>
        <strain evidence="4">SK3146</strain>
    </source>
</reference>
<proteinExistence type="predicted"/>
<keyword evidence="2" id="KW-0732">Signal</keyword>